<dbReference type="Gene3D" id="2.30.110.10">
    <property type="entry name" value="Electron Transport, Fmn-binding Protein, Chain A"/>
    <property type="match status" value="1"/>
</dbReference>
<organism evidence="1 2">
    <name type="scientific">Sphingomonas bisphenolicum</name>
    <dbReference type="NCBI Taxonomy" id="296544"/>
    <lineage>
        <taxon>Bacteria</taxon>
        <taxon>Pseudomonadati</taxon>
        <taxon>Pseudomonadota</taxon>
        <taxon>Alphaproteobacteria</taxon>
        <taxon>Sphingomonadales</taxon>
        <taxon>Sphingomonadaceae</taxon>
        <taxon>Sphingomonas</taxon>
    </lineage>
</organism>
<dbReference type="Proteomes" id="UP001059971">
    <property type="component" value="Chromosome 1"/>
</dbReference>
<accession>A0ABN5WEW4</accession>
<reference evidence="1" key="1">
    <citation type="submission" date="2018-07" db="EMBL/GenBank/DDBJ databases">
        <title>Complete genome sequence of Sphingomonas bisphenolicum strain AO1, a bisphenol A degradative bacterium isolated from Japanese farm field.</title>
        <authorList>
            <person name="Murakami M."/>
            <person name="Koh M."/>
            <person name="Koba S."/>
            <person name="Matsumura Y."/>
        </authorList>
    </citation>
    <scope>NUCLEOTIDE SEQUENCE</scope>
    <source>
        <strain evidence="1">AO1</strain>
    </source>
</reference>
<gene>
    <name evidence="1" type="ORF">SBA_ch1_10850</name>
</gene>
<sequence>MTPGAPYRWTDEAAIRDFVGQAGFGLLCVAAPDRMHVVHLPVVWLDDRRIGLHIHRANPIVRHLDGADALIVVTGPHGYVSPDWYGLPDKVPTWNYLSAELRGPMARLDRDATIAQIDALTQEQERRLAPKPVWTRDKMGAGQFDRLLGGLVGFAMRVDALHGTAKLGQDKPEAARIGVADALDAGGNAPLAALMRATLGEGDAA</sequence>
<dbReference type="PIRSF" id="PIRSF010372">
    <property type="entry name" value="PaiB"/>
    <property type="match status" value="1"/>
</dbReference>
<dbReference type="InterPro" id="IPR012349">
    <property type="entry name" value="Split_barrel_FMN-bd"/>
</dbReference>
<dbReference type="Pfam" id="PF04299">
    <property type="entry name" value="FMN_bind_2"/>
    <property type="match status" value="1"/>
</dbReference>
<name>A0ABN5WEW4_9SPHN</name>
<dbReference type="PANTHER" id="PTHR35802">
    <property type="entry name" value="PROTEASE SYNTHASE AND SPORULATION PROTEIN PAI 2"/>
    <property type="match status" value="1"/>
</dbReference>
<dbReference type="SUPFAM" id="SSF50475">
    <property type="entry name" value="FMN-binding split barrel"/>
    <property type="match status" value="1"/>
</dbReference>
<keyword evidence="2" id="KW-1185">Reference proteome</keyword>
<dbReference type="InterPro" id="IPR007396">
    <property type="entry name" value="TR_PAI2-type"/>
</dbReference>
<dbReference type="EMBL" id="AP018817">
    <property type="protein sequence ID" value="BBF68885.1"/>
    <property type="molecule type" value="Genomic_DNA"/>
</dbReference>
<dbReference type="RefSeq" id="WP_261936157.1">
    <property type="nucleotide sequence ID" value="NZ_AP018817.1"/>
</dbReference>
<proteinExistence type="predicted"/>
<evidence type="ECO:0000313" key="1">
    <source>
        <dbReference type="EMBL" id="BBF68885.1"/>
    </source>
</evidence>
<protein>
    <submittedName>
        <fullName evidence="1">Transcriptional regulator</fullName>
    </submittedName>
</protein>
<dbReference type="PANTHER" id="PTHR35802:SF1">
    <property type="entry name" value="PROTEASE SYNTHASE AND SPORULATION PROTEIN PAI 2"/>
    <property type="match status" value="1"/>
</dbReference>
<evidence type="ECO:0000313" key="2">
    <source>
        <dbReference type="Proteomes" id="UP001059971"/>
    </source>
</evidence>